<feature type="compositionally biased region" description="Polar residues" evidence="3">
    <location>
        <begin position="695"/>
        <end position="705"/>
    </location>
</feature>
<evidence type="ECO:0000313" key="6">
    <source>
        <dbReference type="Proteomes" id="UP000044841"/>
    </source>
</evidence>
<evidence type="ECO:0000256" key="3">
    <source>
        <dbReference type="SAM" id="MobiDB-lite"/>
    </source>
</evidence>
<feature type="compositionally biased region" description="Polar residues" evidence="3">
    <location>
        <begin position="372"/>
        <end position="381"/>
    </location>
</feature>
<dbReference type="PANTHER" id="PTHR46572">
    <property type="entry name" value="RHO1 GDP-GTP EXCHANGE PROTEIN 1-RELATED"/>
    <property type="match status" value="1"/>
</dbReference>
<feature type="compositionally biased region" description="Low complexity" evidence="3">
    <location>
        <begin position="432"/>
        <end position="450"/>
    </location>
</feature>
<keyword evidence="1" id="KW-0597">Phosphoprotein</keyword>
<feature type="compositionally biased region" description="Low complexity" evidence="3">
    <location>
        <begin position="516"/>
        <end position="527"/>
    </location>
</feature>
<gene>
    <name evidence="5" type="ORF">RSOLAG22IIIB_03507</name>
</gene>
<dbReference type="Pfam" id="PF15405">
    <property type="entry name" value="PH_5"/>
    <property type="match status" value="1"/>
</dbReference>
<evidence type="ECO:0000313" key="5">
    <source>
        <dbReference type="EMBL" id="CUA68470.1"/>
    </source>
</evidence>
<accession>A0A0K6FQD2</accession>
<name>A0A0K6FQD2_9AGAM</name>
<dbReference type="InterPro" id="IPR001180">
    <property type="entry name" value="CNH_dom"/>
</dbReference>
<protein>
    <submittedName>
        <fullName evidence="5">Rho1 guanine nucleotide exchange factor 1 [Schizosaccharomyces pombe 972h-]</fullName>
    </submittedName>
</protein>
<dbReference type="Gene3D" id="2.30.29.30">
    <property type="entry name" value="Pleckstrin-homology domain (PH domain)/Phosphotyrosine-binding domain (PTB)"/>
    <property type="match status" value="1"/>
</dbReference>
<feature type="compositionally biased region" description="Polar residues" evidence="3">
    <location>
        <begin position="495"/>
        <end position="515"/>
    </location>
</feature>
<feature type="compositionally biased region" description="Pro residues" evidence="3">
    <location>
        <begin position="419"/>
        <end position="431"/>
    </location>
</feature>
<dbReference type="PANTHER" id="PTHR46572:SF2">
    <property type="entry name" value="RHO1 GDP-GTP EXCHANGE PROTEIN 1-RELATED"/>
    <property type="match status" value="1"/>
</dbReference>
<feature type="compositionally biased region" description="Basic and acidic residues" evidence="3">
    <location>
        <begin position="451"/>
        <end position="463"/>
    </location>
</feature>
<sequence length="1016" mass="109153">MASSLLDPAAQHAADIVQARGLGMPDRNALMAGVLSLRSSKSSLFSKDTKTKERDLRVFLFDCAIVLLTPNPNEKDKGWSLFCDPIPIELVTIRALRSPPSTPHSPQARRSWFLDRLPASPVHIPARSKTPPPFSSAKTASSAMANGNGNGTTVEANDFSLVVSTLGRKDPGHSWPITLHAGDAIEQRAWAQSVSARQEEIRVQGRDGTMRGWGLVPIKVGALGGARVTCYVDYDIGYVKARLWGTPDGIYEHLLNVPNQQHAVRKILDLPDVTHVLVVDFDERLMIVLVAEQTAYLAPFPGPSATLEVSRLKKLATNITHIAAGVLVSQPTPPPNAGTPPPSAFIDPEAKRERRKSNTLTKPPPRGAIVSGASSIKSEVTSMARKEQDRESVRTGPAPSTPPVSTVVATIPASTSVPATPPVPSTPPTSTPPMSTLAPPATPRESLSPTKPKEKEKKSRRLSEIGIFSLWKRKTPKDKQAARRASAVSDIGPSTVHSASKAVQPTASESNKPNQAATAKTESAASALKPVSSEHNGPALTKVKSATMPSTIMRLPSFEFDRKEEQGPKANGNGEAHGQTKFTSIEIDETGAVVGLGRPSITSQTMPSRSSTGGGLTRLARKLTPESKSSPKPQEPGPPPQIQIALDFPSIAWPSMLENGSANKLDSFGGSDFLADVQKDIGDLMAGDLGMSLGEETSNGTSLGRSKSPVPEVITEEPEGVSTSEPSEPKGNADTDSTANANGEVEEPAKDETAPAVDEQDIPNTAPALPVSPGPTSAPIPSPRPSQPPQHTRFLVLSKSTTLSTSVKLYTIGGLKVEDDGDIGGGRLTFYRECYVPSQTYSVDFLKSRICFASNDGFEVLDPANGKVDQFLDPVEMSDADGPLKFLINHPRRAKPGAVFRVDQKFLCCYDDFAFFLDKFGKRTREDWLIKWQGTPTSFSIQYPYLFAFEPEFTEIRHCATGELLQLIPQPSSKRLPAGDFIAPAQKMDGTPHRRVSGETLLESEGMLYALRPLQQ</sequence>
<keyword evidence="6" id="KW-1185">Reference proteome</keyword>
<dbReference type="Pfam" id="PF00780">
    <property type="entry name" value="CNH"/>
    <property type="match status" value="1"/>
</dbReference>
<keyword evidence="2" id="KW-0344">Guanine-nucleotide releasing factor</keyword>
<feature type="region of interest" description="Disordered" evidence="3">
    <location>
        <begin position="327"/>
        <end position="643"/>
    </location>
</feature>
<feature type="compositionally biased region" description="Polar residues" evidence="3">
    <location>
        <begin position="136"/>
        <end position="150"/>
    </location>
</feature>
<feature type="compositionally biased region" description="Pro residues" evidence="3">
    <location>
        <begin position="770"/>
        <end position="788"/>
    </location>
</feature>
<dbReference type="GO" id="GO:0005085">
    <property type="term" value="F:guanyl-nucleotide exchange factor activity"/>
    <property type="evidence" value="ECO:0007669"/>
    <property type="project" value="UniProtKB-KW"/>
</dbReference>
<dbReference type="InterPro" id="IPR041675">
    <property type="entry name" value="PH_5"/>
</dbReference>
<feature type="compositionally biased region" description="Polar residues" evidence="3">
    <location>
        <begin position="600"/>
        <end position="611"/>
    </location>
</feature>
<evidence type="ECO:0000259" key="4">
    <source>
        <dbReference type="PROSITE" id="PS50219"/>
    </source>
</evidence>
<evidence type="ECO:0000256" key="2">
    <source>
        <dbReference type="ARBA" id="ARBA00022658"/>
    </source>
</evidence>
<dbReference type="EMBL" id="CYGV01000446">
    <property type="protein sequence ID" value="CUA68470.1"/>
    <property type="molecule type" value="Genomic_DNA"/>
</dbReference>
<reference evidence="5 6" key="1">
    <citation type="submission" date="2015-07" db="EMBL/GenBank/DDBJ databases">
        <authorList>
            <person name="Noorani M."/>
        </authorList>
    </citation>
    <scope>NUCLEOTIDE SEQUENCE [LARGE SCALE GENOMIC DNA]</scope>
    <source>
        <strain evidence="5">BBA 69670</strain>
    </source>
</reference>
<feature type="compositionally biased region" description="Basic and acidic residues" evidence="3">
    <location>
        <begin position="384"/>
        <end position="393"/>
    </location>
</feature>
<feature type="region of interest" description="Disordered" evidence="3">
    <location>
        <begin position="124"/>
        <end position="150"/>
    </location>
</feature>
<dbReference type="PROSITE" id="PS50219">
    <property type="entry name" value="CNH"/>
    <property type="match status" value="1"/>
</dbReference>
<feature type="domain" description="CNH" evidence="4">
    <location>
        <begin position="225"/>
        <end position="983"/>
    </location>
</feature>
<feature type="region of interest" description="Disordered" evidence="3">
    <location>
        <begin position="687"/>
        <end position="791"/>
    </location>
</feature>
<organism evidence="5 6">
    <name type="scientific">Rhizoctonia solani</name>
    <dbReference type="NCBI Taxonomy" id="456999"/>
    <lineage>
        <taxon>Eukaryota</taxon>
        <taxon>Fungi</taxon>
        <taxon>Dikarya</taxon>
        <taxon>Basidiomycota</taxon>
        <taxon>Agaricomycotina</taxon>
        <taxon>Agaricomycetes</taxon>
        <taxon>Cantharellales</taxon>
        <taxon>Ceratobasidiaceae</taxon>
        <taxon>Rhizoctonia</taxon>
    </lineage>
</organism>
<dbReference type="InterPro" id="IPR011993">
    <property type="entry name" value="PH-like_dom_sf"/>
</dbReference>
<evidence type="ECO:0000256" key="1">
    <source>
        <dbReference type="ARBA" id="ARBA00022553"/>
    </source>
</evidence>
<dbReference type="AlphaFoldDB" id="A0A0K6FQD2"/>
<dbReference type="Proteomes" id="UP000044841">
    <property type="component" value="Unassembled WGS sequence"/>
</dbReference>
<feature type="compositionally biased region" description="Low complexity" evidence="3">
    <location>
        <begin position="403"/>
        <end position="418"/>
    </location>
</feature>
<proteinExistence type="predicted"/>
<dbReference type="InterPro" id="IPR052233">
    <property type="entry name" value="Rho-type_GEFs"/>
</dbReference>
<feature type="compositionally biased region" description="Pro residues" evidence="3">
    <location>
        <begin position="331"/>
        <end position="343"/>
    </location>
</feature>